<evidence type="ECO:0000313" key="4">
    <source>
        <dbReference type="Proteomes" id="UP000178911"/>
    </source>
</evidence>
<protein>
    <recommendedName>
        <fullName evidence="2">DUF5652 domain-containing protein</fullName>
    </recommendedName>
</protein>
<evidence type="ECO:0000256" key="1">
    <source>
        <dbReference type="SAM" id="Phobius"/>
    </source>
</evidence>
<accession>A0A1F8GE36</accession>
<sequence>MSNFDVSAVGGWPGFVLLLAWSFFWKGLALWHASKRDEKKWFVALLILNTLGILEIIYLFFIVKIKLGKRKEGDMV</sequence>
<dbReference type="AlphaFoldDB" id="A0A1F8GE36"/>
<comment type="caution">
    <text evidence="3">The sequence shown here is derived from an EMBL/GenBank/DDBJ whole genome shotgun (WGS) entry which is preliminary data.</text>
</comment>
<dbReference type="InterPro" id="IPR043712">
    <property type="entry name" value="DUF5652"/>
</dbReference>
<feature type="domain" description="DUF5652" evidence="2">
    <location>
        <begin position="15"/>
        <end position="64"/>
    </location>
</feature>
<gene>
    <name evidence="3" type="ORF">A3A13_01685</name>
</gene>
<dbReference type="EMBL" id="MGKJ01000017">
    <property type="protein sequence ID" value="OGN23645.1"/>
    <property type="molecule type" value="Genomic_DNA"/>
</dbReference>
<dbReference type="STRING" id="1802695.A3A13_01685"/>
<evidence type="ECO:0000259" key="2">
    <source>
        <dbReference type="Pfam" id="PF18893"/>
    </source>
</evidence>
<reference evidence="3 4" key="1">
    <citation type="journal article" date="2016" name="Nat. Commun.">
        <title>Thousands of microbial genomes shed light on interconnected biogeochemical processes in an aquifer system.</title>
        <authorList>
            <person name="Anantharaman K."/>
            <person name="Brown C.T."/>
            <person name="Hug L.A."/>
            <person name="Sharon I."/>
            <person name="Castelle C.J."/>
            <person name="Probst A.J."/>
            <person name="Thomas B.C."/>
            <person name="Singh A."/>
            <person name="Wilkins M.J."/>
            <person name="Karaoz U."/>
            <person name="Brodie E.L."/>
            <person name="Williams K.H."/>
            <person name="Hubbard S.S."/>
            <person name="Banfield J.F."/>
        </authorList>
    </citation>
    <scope>NUCLEOTIDE SEQUENCE [LARGE SCALE GENOMIC DNA]</scope>
</reference>
<keyword evidence="1" id="KW-1133">Transmembrane helix</keyword>
<feature type="transmembrane region" description="Helical" evidence="1">
    <location>
        <begin position="41"/>
        <end position="63"/>
    </location>
</feature>
<dbReference type="Pfam" id="PF18893">
    <property type="entry name" value="DUF5652"/>
    <property type="match status" value="1"/>
</dbReference>
<organism evidence="3 4">
    <name type="scientific">Candidatus Yanofskybacteria bacterium RIFCSPLOWO2_01_FULL_43_22</name>
    <dbReference type="NCBI Taxonomy" id="1802695"/>
    <lineage>
        <taxon>Bacteria</taxon>
        <taxon>Candidatus Yanofskyibacteriota</taxon>
    </lineage>
</organism>
<keyword evidence="1" id="KW-0812">Transmembrane</keyword>
<keyword evidence="1" id="KW-0472">Membrane</keyword>
<dbReference type="Proteomes" id="UP000178911">
    <property type="component" value="Unassembled WGS sequence"/>
</dbReference>
<name>A0A1F8GE36_9BACT</name>
<feature type="transmembrane region" description="Helical" evidence="1">
    <location>
        <begin position="12"/>
        <end position="29"/>
    </location>
</feature>
<proteinExistence type="predicted"/>
<evidence type="ECO:0000313" key="3">
    <source>
        <dbReference type="EMBL" id="OGN23645.1"/>
    </source>
</evidence>